<keyword evidence="5" id="KW-0146">Chitin degradation</keyword>
<evidence type="ECO:0000256" key="1">
    <source>
        <dbReference type="ARBA" id="ARBA00000822"/>
    </source>
</evidence>
<dbReference type="PROSITE" id="PS51782">
    <property type="entry name" value="LYSM"/>
    <property type="match status" value="1"/>
</dbReference>
<dbReference type="EC" id="3.2.1.14" evidence="2"/>
<dbReference type="InterPro" id="IPR050542">
    <property type="entry name" value="Glycosyl_Hydrlase18_Chitinase"/>
</dbReference>
<dbReference type="PANTHER" id="PTHR45708:SF49">
    <property type="entry name" value="ENDOCHITINASE"/>
    <property type="match status" value="1"/>
</dbReference>
<dbReference type="Pfam" id="PF01476">
    <property type="entry name" value="LysM"/>
    <property type="match status" value="1"/>
</dbReference>
<dbReference type="GO" id="GO:0006032">
    <property type="term" value="P:chitin catabolic process"/>
    <property type="evidence" value="ECO:0007669"/>
    <property type="project" value="UniProtKB-KW"/>
</dbReference>
<dbReference type="Pfam" id="PF00704">
    <property type="entry name" value="Glyco_hydro_18"/>
    <property type="match status" value="1"/>
</dbReference>
<keyword evidence="4 9" id="KW-0378">Hydrolase</keyword>
<dbReference type="InterPro" id="IPR001223">
    <property type="entry name" value="Glyco_hydro18_cat"/>
</dbReference>
<dbReference type="SUPFAM" id="SSF51445">
    <property type="entry name" value="(Trans)glycosidases"/>
    <property type="match status" value="1"/>
</dbReference>
<organism evidence="13 14">
    <name type="scientific">Taphrina deformans (strain PYCC 5710 / ATCC 11124 / CBS 356.35 / IMI 108563 / JCM 9778 / NBRC 8474)</name>
    <name type="common">Peach leaf curl fungus</name>
    <name type="synonym">Lalaria deformans</name>
    <dbReference type="NCBI Taxonomy" id="1097556"/>
    <lineage>
        <taxon>Eukaryota</taxon>
        <taxon>Fungi</taxon>
        <taxon>Dikarya</taxon>
        <taxon>Ascomycota</taxon>
        <taxon>Taphrinomycotina</taxon>
        <taxon>Taphrinomycetes</taxon>
        <taxon>Taphrinales</taxon>
        <taxon>Taphrinaceae</taxon>
        <taxon>Taphrina</taxon>
    </lineage>
</organism>
<feature type="domain" description="LysM" evidence="11">
    <location>
        <begin position="395"/>
        <end position="442"/>
    </location>
</feature>
<dbReference type="InterPro" id="IPR017853">
    <property type="entry name" value="GH"/>
</dbReference>
<accession>R4XLX5</accession>
<keyword evidence="10" id="KW-0732">Signal</keyword>
<evidence type="ECO:0000313" key="14">
    <source>
        <dbReference type="Proteomes" id="UP000013776"/>
    </source>
</evidence>
<dbReference type="PROSITE" id="PS51910">
    <property type="entry name" value="GH18_2"/>
    <property type="match status" value="1"/>
</dbReference>
<gene>
    <name evidence="13" type="ORF">TAPDE_004735</name>
</gene>
<evidence type="ECO:0000256" key="10">
    <source>
        <dbReference type="SAM" id="SignalP"/>
    </source>
</evidence>
<evidence type="ECO:0000259" key="12">
    <source>
        <dbReference type="PROSITE" id="PS51910"/>
    </source>
</evidence>
<evidence type="ECO:0000256" key="2">
    <source>
        <dbReference type="ARBA" id="ARBA00012729"/>
    </source>
</evidence>
<dbReference type="Proteomes" id="UP000013776">
    <property type="component" value="Unassembled WGS sequence"/>
</dbReference>
<dbReference type="GO" id="GO:0000272">
    <property type="term" value="P:polysaccharide catabolic process"/>
    <property type="evidence" value="ECO:0007669"/>
    <property type="project" value="UniProtKB-KW"/>
</dbReference>
<name>R4XLX5_TAPDE</name>
<keyword evidence="3" id="KW-0147">Chitin-binding</keyword>
<dbReference type="InterPro" id="IPR018392">
    <property type="entry name" value="LysM"/>
</dbReference>
<evidence type="ECO:0000313" key="13">
    <source>
        <dbReference type="EMBL" id="CCG84295.1"/>
    </source>
</evidence>
<comment type="catalytic activity">
    <reaction evidence="1">
        <text>Random endo-hydrolysis of N-acetyl-beta-D-glucosaminide (1-&gt;4)-beta-linkages in chitin and chitodextrins.</text>
        <dbReference type="EC" id="3.2.1.14"/>
    </reaction>
</comment>
<dbReference type="InterPro" id="IPR001579">
    <property type="entry name" value="Glyco_hydro_18_chit_AS"/>
</dbReference>
<dbReference type="eggNOG" id="KOG4701">
    <property type="taxonomic scope" value="Eukaryota"/>
</dbReference>
<keyword evidence="8" id="KW-0624">Polysaccharide degradation</keyword>
<sequence>MRVFTTISFSASLLVQSITAFNAASTDNVVVYWGQNSAGSQGSLATYCQDSTIDIIPISFLTAFGVGAYSLNFANACEGTTVSGSTLLQCDRIAEDIKTCQTMGKKILLSVGGAAGSYGFSSSSQAVQVANDLWNYFGGGSSSIRPFGSAIVDGFDLDIENNAPAYYPDFITQMRNNYATDVSRPYYISGAPQCVYPDASLANALADSYFDFLFIQFYNNWCGVYQYGTSSGAFNYDTWNTWATTVSKNSAVRLYLGVAAAQGAANAGTGYVAPSVMVAAAQDLKAKYPNSFGGIMMWDASQAYANTPSGYSINYAQIAKQALTGAVAATSPKTTTTPAAVTTTTPADPIVPVTTAASPVEVVTTTAPAAAPTTAAAAAVTTASSAASVPGSCAQKYTVVAGDYCYAIWTSHGLSDSDFFRLNPSLSAATSCAIFPGDVLCVAAGSSSTSVESTSTSTTTVKVTSTSTTTTTVRGTSTVTSTKAAAAASTSSATTPSASTCPDVSAPCTDGAYTCNGYGYLQCDHGFWLQRSCPSGTACAGTGPNIYCDWPGPNTVDCTGITNHRSSKRGLIPEPEAGDGDGTVTTSMSQQRLNGTHFIVTLKAQAVGILPIPDDWFFSFDSDQTMLETDTGILYRDGSDGMYSVSADPRVDPPNSRTLVVHLVGMYKGLVVVPERKTWLW</sequence>
<dbReference type="Gene3D" id="3.10.350.10">
    <property type="entry name" value="LysM domain"/>
    <property type="match status" value="1"/>
</dbReference>
<dbReference type="AlphaFoldDB" id="R4XLX5"/>
<dbReference type="GO" id="GO:0005576">
    <property type="term" value="C:extracellular region"/>
    <property type="evidence" value="ECO:0007669"/>
    <property type="project" value="TreeGrafter"/>
</dbReference>
<dbReference type="PROSITE" id="PS01095">
    <property type="entry name" value="GH18_1"/>
    <property type="match status" value="1"/>
</dbReference>
<dbReference type="EMBL" id="CAHR02000219">
    <property type="protein sequence ID" value="CCG84295.1"/>
    <property type="molecule type" value="Genomic_DNA"/>
</dbReference>
<dbReference type="STRING" id="1097556.R4XLX5"/>
<evidence type="ECO:0000256" key="3">
    <source>
        <dbReference type="ARBA" id="ARBA00022669"/>
    </source>
</evidence>
<evidence type="ECO:0000256" key="8">
    <source>
        <dbReference type="ARBA" id="ARBA00023326"/>
    </source>
</evidence>
<dbReference type="InterPro" id="IPR045321">
    <property type="entry name" value="Cts1-like"/>
</dbReference>
<feature type="chain" id="PRO_5004373469" description="chitinase" evidence="10">
    <location>
        <begin position="21"/>
        <end position="681"/>
    </location>
</feature>
<keyword evidence="14" id="KW-1185">Reference proteome</keyword>
<evidence type="ECO:0000256" key="5">
    <source>
        <dbReference type="ARBA" id="ARBA00023024"/>
    </source>
</evidence>
<evidence type="ECO:0000256" key="4">
    <source>
        <dbReference type="ARBA" id="ARBA00022801"/>
    </source>
</evidence>
<dbReference type="VEuPathDB" id="FungiDB:TAPDE_004735"/>
<reference evidence="13 14" key="1">
    <citation type="journal article" date="2013" name="MBio">
        <title>Genome sequencing of the plant pathogen Taphrina deformans, the causal agent of peach leaf curl.</title>
        <authorList>
            <person name="Cisse O.H."/>
            <person name="Almeida J.M.G.C.F."/>
            <person name="Fonseca A."/>
            <person name="Kumar A.A."/>
            <person name="Salojaervi J."/>
            <person name="Overmyer K."/>
            <person name="Hauser P.M."/>
            <person name="Pagni M."/>
        </authorList>
    </citation>
    <scope>NUCLEOTIDE SEQUENCE [LARGE SCALE GENOMIC DNA]</scope>
    <source>
        <strain evidence="14">PYCC 5710 / ATCC 11124 / CBS 356.35 / IMI 108563 / JCM 9778 / NBRC 8474</strain>
    </source>
</reference>
<feature type="domain" description="GH18" evidence="12">
    <location>
        <begin position="27"/>
        <end position="326"/>
    </location>
</feature>
<keyword evidence="6" id="KW-0119">Carbohydrate metabolism</keyword>
<comment type="caution">
    <text evidence="13">The sequence shown here is derived from an EMBL/GenBank/DDBJ whole genome shotgun (WGS) entry which is preliminary data.</text>
</comment>
<dbReference type="InterPro" id="IPR036779">
    <property type="entry name" value="LysM_dom_sf"/>
</dbReference>
<dbReference type="SMART" id="SM00257">
    <property type="entry name" value="LysM"/>
    <property type="match status" value="1"/>
</dbReference>
<evidence type="ECO:0000256" key="7">
    <source>
        <dbReference type="ARBA" id="ARBA00023295"/>
    </source>
</evidence>
<proteinExistence type="predicted"/>
<evidence type="ECO:0000259" key="11">
    <source>
        <dbReference type="PROSITE" id="PS51782"/>
    </source>
</evidence>
<dbReference type="GO" id="GO:0008843">
    <property type="term" value="F:endochitinase activity"/>
    <property type="evidence" value="ECO:0007669"/>
    <property type="project" value="UniProtKB-EC"/>
</dbReference>
<dbReference type="SUPFAM" id="SSF54106">
    <property type="entry name" value="LysM domain"/>
    <property type="match status" value="1"/>
</dbReference>
<evidence type="ECO:0000256" key="9">
    <source>
        <dbReference type="RuleBase" id="RU000489"/>
    </source>
</evidence>
<dbReference type="CDD" id="cd02877">
    <property type="entry name" value="GH18_hevamine_XipI_class_III"/>
    <property type="match status" value="1"/>
</dbReference>
<dbReference type="GO" id="GO:0008061">
    <property type="term" value="F:chitin binding"/>
    <property type="evidence" value="ECO:0007669"/>
    <property type="project" value="UniProtKB-KW"/>
</dbReference>
<evidence type="ECO:0000256" key="6">
    <source>
        <dbReference type="ARBA" id="ARBA00023277"/>
    </source>
</evidence>
<dbReference type="Gene3D" id="3.20.20.80">
    <property type="entry name" value="Glycosidases"/>
    <property type="match status" value="1"/>
</dbReference>
<dbReference type="CDD" id="cd00118">
    <property type="entry name" value="LysM"/>
    <property type="match status" value="1"/>
</dbReference>
<feature type="signal peptide" evidence="10">
    <location>
        <begin position="1"/>
        <end position="20"/>
    </location>
</feature>
<keyword evidence="7 9" id="KW-0326">Glycosidase</keyword>
<dbReference type="OrthoDB" id="6020543at2759"/>
<dbReference type="PANTHER" id="PTHR45708">
    <property type="entry name" value="ENDOCHITINASE"/>
    <property type="match status" value="1"/>
</dbReference>
<protein>
    <recommendedName>
        <fullName evidence="2">chitinase</fullName>
        <ecNumber evidence="2">3.2.1.14</ecNumber>
    </recommendedName>
</protein>